<evidence type="ECO:0000313" key="2">
    <source>
        <dbReference type="Proteomes" id="UP000275267"/>
    </source>
</evidence>
<dbReference type="STRING" id="4540.A0A3L6SHZ5"/>
<sequence length="601" mass="67405">MSTSERLSRQILEIDEVITGASLSTGALFLAVESLLMECERWFRTMRSQTSATIVPLEFIIEVWYFAQEHGVTFVQDICPEYLAQNFVENTKPCERPNPNSVDDHLFLLSKVKICLLPLEFATGTKRHWFDFGNNTVCTILNLLKDSLKTLMDAIADAIDWLKLAFPGLRILKALYCLSFQFDDLLYLLLRCPWIDEIDMAIDKSTITPRQSVVSSSSEVLGKLKQNPRKYYISCPSYVRQPNSVFLNISRLTLEGRDDIDDVDLLKISALKNSLCYINIRNCTLLTDDGIDAAAMSQLMGMINITKFLCLRETSLTDDALCKFFGSSLEYLDVSETADVEMGWGFCPIQIEDLIPSFSKVRNMTVGLGTTLAENVLHALTVICPFLESLTLRFQVISDRVVRNLLESSVNLQVLCLHYCLGSLTSFIFQAKAPALRILRLQWVTPWITNDDLTILTKNCNLVELSLSGCKLLDSSSQEIIASGWPKLVLLHLEDCGQVTLGGVSFILNCKALEDVLLRHTGRGIGRSIADDAIRELPLLRKLALDLCDACEEGYDSPSNAEGKMMRSLRMSRCKTLRGSCLELPREGSSKPVHKDTVVLE</sequence>
<proteinExistence type="predicted"/>
<dbReference type="AlphaFoldDB" id="A0A3L6SHZ5"/>
<dbReference type="SUPFAM" id="SSF52047">
    <property type="entry name" value="RNI-like"/>
    <property type="match status" value="1"/>
</dbReference>
<accession>A0A3L6SHZ5</accession>
<dbReference type="OrthoDB" id="775260at2759"/>
<organism evidence="1 2">
    <name type="scientific">Panicum miliaceum</name>
    <name type="common">Proso millet</name>
    <name type="synonym">Broomcorn millet</name>
    <dbReference type="NCBI Taxonomy" id="4540"/>
    <lineage>
        <taxon>Eukaryota</taxon>
        <taxon>Viridiplantae</taxon>
        <taxon>Streptophyta</taxon>
        <taxon>Embryophyta</taxon>
        <taxon>Tracheophyta</taxon>
        <taxon>Spermatophyta</taxon>
        <taxon>Magnoliopsida</taxon>
        <taxon>Liliopsida</taxon>
        <taxon>Poales</taxon>
        <taxon>Poaceae</taxon>
        <taxon>PACMAD clade</taxon>
        <taxon>Panicoideae</taxon>
        <taxon>Panicodae</taxon>
        <taxon>Paniceae</taxon>
        <taxon>Panicinae</taxon>
        <taxon>Panicum</taxon>
        <taxon>Panicum sect. Panicum</taxon>
    </lineage>
</organism>
<name>A0A3L6SHZ5_PANMI</name>
<evidence type="ECO:0000313" key="1">
    <source>
        <dbReference type="EMBL" id="RLN22206.1"/>
    </source>
</evidence>
<reference evidence="2" key="1">
    <citation type="journal article" date="2019" name="Nat. Commun.">
        <title>The genome of broomcorn millet.</title>
        <authorList>
            <person name="Zou C."/>
            <person name="Miki D."/>
            <person name="Li D."/>
            <person name="Tang Q."/>
            <person name="Xiao L."/>
            <person name="Rajput S."/>
            <person name="Deng P."/>
            <person name="Jia W."/>
            <person name="Huang R."/>
            <person name="Zhang M."/>
            <person name="Sun Y."/>
            <person name="Hu J."/>
            <person name="Fu X."/>
            <person name="Schnable P.S."/>
            <person name="Li F."/>
            <person name="Zhang H."/>
            <person name="Feng B."/>
            <person name="Zhu X."/>
            <person name="Liu R."/>
            <person name="Schnable J.C."/>
            <person name="Zhu J.-K."/>
            <person name="Zhang H."/>
        </authorList>
    </citation>
    <scope>NUCLEOTIDE SEQUENCE [LARGE SCALE GENOMIC DNA]</scope>
</reference>
<dbReference type="PANTHER" id="PTHR13318">
    <property type="entry name" value="PARTNER OF PAIRED, ISOFORM B-RELATED"/>
    <property type="match status" value="1"/>
</dbReference>
<protein>
    <submittedName>
        <fullName evidence="1">Uncharacterized protein</fullName>
    </submittedName>
</protein>
<dbReference type="InterPro" id="IPR032675">
    <property type="entry name" value="LRR_dom_sf"/>
</dbReference>
<dbReference type="PANTHER" id="PTHR13318:SF71">
    <property type="entry name" value="BTB_POZ DOMAIN-CONTAINING PROTEIN FBL11"/>
    <property type="match status" value="1"/>
</dbReference>
<keyword evidence="2" id="KW-1185">Reference proteome</keyword>
<comment type="caution">
    <text evidence="1">The sequence shown here is derived from an EMBL/GenBank/DDBJ whole genome shotgun (WGS) entry which is preliminary data.</text>
</comment>
<dbReference type="EMBL" id="PQIB02000004">
    <property type="protein sequence ID" value="RLN22206.1"/>
    <property type="molecule type" value="Genomic_DNA"/>
</dbReference>
<dbReference type="GO" id="GO:0031146">
    <property type="term" value="P:SCF-dependent proteasomal ubiquitin-dependent protein catabolic process"/>
    <property type="evidence" value="ECO:0007669"/>
    <property type="project" value="TreeGrafter"/>
</dbReference>
<dbReference type="GO" id="GO:0019005">
    <property type="term" value="C:SCF ubiquitin ligase complex"/>
    <property type="evidence" value="ECO:0007669"/>
    <property type="project" value="TreeGrafter"/>
</dbReference>
<gene>
    <name evidence="1" type="ORF">C2845_PM07G35940</name>
</gene>
<dbReference type="Gene3D" id="3.80.10.10">
    <property type="entry name" value="Ribonuclease Inhibitor"/>
    <property type="match status" value="2"/>
</dbReference>
<dbReference type="Proteomes" id="UP000275267">
    <property type="component" value="Unassembled WGS sequence"/>
</dbReference>